<feature type="transmembrane region" description="Helical" evidence="8">
    <location>
        <begin position="9"/>
        <end position="26"/>
    </location>
</feature>
<reference evidence="10 11" key="1">
    <citation type="submission" date="2021-01" db="EMBL/GenBank/DDBJ databases">
        <title>Genome public.</title>
        <authorList>
            <person name="Liu C."/>
            <person name="Sun Q."/>
        </authorList>
    </citation>
    <scope>NUCLEOTIDE SEQUENCE [LARGE SCALE GENOMIC DNA]</scope>
    <source>
        <strain evidence="10 11">YIM B02564</strain>
    </source>
</reference>
<feature type="transmembrane region" description="Helical" evidence="8">
    <location>
        <begin position="237"/>
        <end position="256"/>
    </location>
</feature>
<proteinExistence type="inferred from homology"/>
<evidence type="ECO:0000259" key="9">
    <source>
        <dbReference type="Pfam" id="PF03176"/>
    </source>
</evidence>
<feature type="transmembrane region" description="Helical" evidence="8">
    <location>
        <begin position="284"/>
        <end position="303"/>
    </location>
</feature>
<dbReference type="EMBL" id="JAESWB010000168">
    <property type="protein sequence ID" value="MBL4952849.1"/>
    <property type="molecule type" value="Genomic_DNA"/>
</dbReference>
<dbReference type="Pfam" id="PF03176">
    <property type="entry name" value="MMPL"/>
    <property type="match status" value="2"/>
</dbReference>
<keyword evidence="11" id="KW-1185">Reference proteome</keyword>
<dbReference type="InterPro" id="IPR050545">
    <property type="entry name" value="Mycobact_MmpL"/>
</dbReference>
<evidence type="ECO:0000256" key="3">
    <source>
        <dbReference type="ARBA" id="ARBA00022475"/>
    </source>
</evidence>
<dbReference type="Proteomes" id="UP000623967">
    <property type="component" value="Unassembled WGS sequence"/>
</dbReference>
<feature type="coiled-coil region" evidence="7">
    <location>
        <begin position="77"/>
        <end position="104"/>
    </location>
</feature>
<keyword evidence="7" id="KW-0175">Coiled coil</keyword>
<comment type="similarity">
    <text evidence="2">Belongs to the resistance-nodulation-cell division (RND) (TC 2.A.6) family. MmpL subfamily.</text>
</comment>
<dbReference type="InterPro" id="IPR004869">
    <property type="entry name" value="MMPL_dom"/>
</dbReference>
<feature type="transmembrane region" description="Helical" evidence="8">
    <location>
        <begin position="181"/>
        <end position="197"/>
    </location>
</feature>
<keyword evidence="6 8" id="KW-0472">Membrane</keyword>
<dbReference type="PANTHER" id="PTHR33406:SF6">
    <property type="entry name" value="MEMBRANE PROTEIN YDGH-RELATED"/>
    <property type="match status" value="1"/>
</dbReference>
<feature type="transmembrane region" description="Helical" evidence="8">
    <location>
        <begin position="1016"/>
        <end position="1036"/>
    </location>
</feature>
<evidence type="ECO:0000256" key="2">
    <source>
        <dbReference type="ARBA" id="ARBA00010157"/>
    </source>
</evidence>
<protein>
    <submittedName>
        <fullName evidence="10">MMPL family transporter</fullName>
    </submittedName>
</protein>
<comment type="caution">
    <text evidence="10">The sequence shown here is derived from an EMBL/GenBank/DDBJ whole genome shotgun (WGS) entry which is preliminary data.</text>
</comment>
<feature type="domain" description="Membrane transport protein MMPL" evidence="9">
    <location>
        <begin position="759"/>
        <end position="1050"/>
    </location>
</feature>
<name>A0ABS1TP93_9BACI</name>
<organism evidence="10 11">
    <name type="scientific">Neobacillus paridis</name>
    <dbReference type="NCBI Taxonomy" id="2803862"/>
    <lineage>
        <taxon>Bacteria</taxon>
        <taxon>Bacillati</taxon>
        <taxon>Bacillota</taxon>
        <taxon>Bacilli</taxon>
        <taxon>Bacillales</taxon>
        <taxon>Bacillaceae</taxon>
        <taxon>Neobacillus</taxon>
    </lineage>
</organism>
<feature type="transmembrane region" description="Helical" evidence="8">
    <location>
        <begin position="987"/>
        <end position="1010"/>
    </location>
</feature>
<evidence type="ECO:0000256" key="8">
    <source>
        <dbReference type="SAM" id="Phobius"/>
    </source>
</evidence>
<keyword evidence="4 8" id="KW-0812">Transmembrane</keyword>
<evidence type="ECO:0000256" key="6">
    <source>
        <dbReference type="ARBA" id="ARBA00023136"/>
    </source>
</evidence>
<evidence type="ECO:0000256" key="7">
    <source>
        <dbReference type="SAM" id="Coils"/>
    </source>
</evidence>
<feature type="transmembrane region" description="Helical" evidence="8">
    <location>
        <begin position="366"/>
        <end position="383"/>
    </location>
</feature>
<evidence type="ECO:0000256" key="1">
    <source>
        <dbReference type="ARBA" id="ARBA00004651"/>
    </source>
</evidence>
<keyword evidence="3" id="KW-1003">Cell membrane</keyword>
<evidence type="ECO:0000313" key="10">
    <source>
        <dbReference type="EMBL" id="MBL4952849.1"/>
    </source>
</evidence>
<evidence type="ECO:0000256" key="5">
    <source>
        <dbReference type="ARBA" id="ARBA00022989"/>
    </source>
</evidence>
<keyword evidence="5 8" id="KW-1133">Transmembrane helix</keyword>
<dbReference type="Gene3D" id="1.10.287.950">
    <property type="entry name" value="Methyl-accepting chemotaxis protein"/>
    <property type="match status" value="1"/>
</dbReference>
<evidence type="ECO:0000256" key="4">
    <source>
        <dbReference type="ARBA" id="ARBA00022692"/>
    </source>
</evidence>
<comment type="subcellular location">
    <subcellularLocation>
        <location evidence="1">Cell membrane</location>
        <topology evidence="1">Multi-pass membrane protein</topology>
    </subcellularLocation>
</comment>
<feature type="transmembrane region" description="Helical" evidence="8">
    <location>
        <begin position="943"/>
        <end position="966"/>
    </location>
</feature>
<evidence type="ECO:0000313" key="11">
    <source>
        <dbReference type="Proteomes" id="UP000623967"/>
    </source>
</evidence>
<dbReference type="SUPFAM" id="SSF82866">
    <property type="entry name" value="Multidrug efflux transporter AcrB transmembrane domain"/>
    <property type="match status" value="2"/>
</dbReference>
<accession>A0ABS1TP93</accession>
<feature type="transmembrane region" description="Helical" evidence="8">
    <location>
        <begin position="309"/>
        <end position="335"/>
    </location>
</feature>
<sequence length="1062" mass="115566">MRAIIKGKWVILIAWIAIIVGLFMVAPNMENLVREKGQITVPKGYSSTQAAQILKDVQSNENRGTDLQTALVFHSDKRLTKEDFDAAEQAINKLEQHKEKLGITDLVTHFKQKELKNQLVSKDGKTILVSLKVTPNGRDGKEISTDLYKAIDNVKLDHYYTGNWVIGEDLVTNSQEGLKKTEGITVVFILAVLLLVFRSAIAPLIPLITVGFSYLTAQSIVAILVDKIDFPLSTFTQIFLVAVLFGIGTDYCILLLSRFKEELAQKDDVTEAIVATYRTAGKTVIFSGIAVLIGFASIGLSTFQLYKSAAAVAVGVAILLLALGTIVPFFMAVLGKKLFWPSKGKIEHSDSKLWGNMGSFSLKRPLIAFIIVAIIAVPSLFTYRDQLSFNSLEEISDKYGSIKGFDIIADSFGPGESMPTQVVIKNDDQLNTSEYIALTEKISQELKKVEDVKAVRSVTMPTGKPIDDFYLSKQVGTVGDGIGKGNDGIKKISDGLTKAGDQMTANQPKMEEATNGINKLIKGTSDLKTGMDSIQTGLSQIAKGLKDGSLGARDARKGLEEITAQSEKLLAGYQQLLSGYEKAGKGLSSLKGHYDDVAKNLTLLHQSLAALDPHFARFEETLKKTNPQLLANPDYQAIKMTLQGVKGVPGIPDSPGAVAGTKALADGLLQLNAGLQGAQDGLGVANTNFAKAIAGQKQLINGMKQLISGMKQLEQGMNKMENGQGQIVSKLPQFSNGLDGLKNGQQQVLTGFQTMGGQITQLSDGLTQSADGLNKVSKGLNSAQDYLSTVSKQKQNGFYIPQDVLDSKDFAKVLDTYLSKDRKVMTIDIVFNKNPYSNETIDRIPEIKDTVKRVVKNTKLENAKVAVGGVSSMNNDLGTISEGDYSRTVVLMLTGIALILAILLRSFIMPLYLIGSLILTYYTSMSIAEMIFINWLGYTGISWAVPFFAFVILIALGIDYSIFLMDRFNEYQHLPVREAILESMKKMGTVIISAAVILGGTFAAMMPSGVLSLLEIATILLIGLALYALVVLPLFVPVMVRTFGEANWWPFKKNPYTTDHAE</sequence>
<feature type="transmembrane region" description="Helical" evidence="8">
    <location>
        <begin position="911"/>
        <end position="937"/>
    </location>
</feature>
<feature type="transmembrane region" description="Helical" evidence="8">
    <location>
        <begin position="885"/>
        <end position="904"/>
    </location>
</feature>
<dbReference type="Gene3D" id="1.20.1640.10">
    <property type="entry name" value="Multidrug efflux transporter AcrB transmembrane domain"/>
    <property type="match status" value="2"/>
</dbReference>
<dbReference type="RefSeq" id="WP_202654081.1">
    <property type="nucleotide sequence ID" value="NZ_JAESWB010000168.1"/>
</dbReference>
<dbReference type="PANTHER" id="PTHR33406">
    <property type="entry name" value="MEMBRANE PROTEIN MJ1562-RELATED"/>
    <property type="match status" value="1"/>
</dbReference>
<feature type="transmembrane region" description="Helical" evidence="8">
    <location>
        <begin position="204"/>
        <end position="225"/>
    </location>
</feature>
<gene>
    <name evidence="10" type="ORF">JK635_11565</name>
</gene>
<feature type="domain" description="Membrane transport protein MMPL" evidence="9">
    <location>
        <begin position="42"/>
        <end position="366"/>
    </location>
</feature>